<dbReference type="GO" id="GO:0000139">
    <property type="term" value="C:Golgi membrane"/>
    <property type="evidence" value="ECO:0007669"/>
    <property type="project" value="UniProtKB-SubCell"/>
</dbReference>
<dbReference type="PANTHER" id="PTHR13301">
    <property type="entry name" value="X-BOX TRANSCRIPTION FACTOR-RELATED"/>
    <property type="match status" value="1"/>
</dbReference>
<evidence type="ECO:0000256" key="13">
    <source>
        <dbReference type="PIRSR" id="PIRSR605150-3"/>
    </source>
</evidence>
<dbReference type="GO" id="GO:0071555">
    <property type="term" value="P:cell wall organization"/>
    <property type="evidence" value="ECO:0007669"/>
    <property type="project" value="UniProtKB-KW"/>
</dbReference>
<dbReference type="InterPro" id="IPR029044">
    <property type="entry name" value="Nucleotide-diphossugar_trans"/>
</dbReference>
<comment type="caution">
    <text evidence="15">The sequence shown here is derived from an EMBL/GenBank/DDBJ whole genome shotgun (WGS) entry which is preliminary data.</text>
</comment>
<evidence type="ECO:0000256" key="6">
    <source>
        <dbReference type="ARBA" id="ARBA00023034"/>
    </source>
</evidence>
<evidence type="ECO:0000256" key="4">
    <source>
        <dbReference type="ARBA" id="ARBA00022692"/>
    </source>
</evidence>
<dbReference type="GO" id="GO:0030244">
    <property type="term" value="P:cellulose biosynthetic process"/>
    <property type="evidence" value="ECO:0007669"/>
    <property type="project" value="InterPro"/>
</dbReference>
<accession>A0A8J4Q671</accession>
<evidence type="ECO:0000256" key="5">
    <source>
        <dbReference type="ARBA" id="ARBA00022989"/>
    </source>
</evidence>
<evidence type="ECO:0000256" key="1">
    <source>
        <dbReference type="ARBA" id="ARBA00004653"/>
    </source>
</evidence>
<reference evidence="15" key="1">
    <citation type="submission" date="2020-03" db="EMBL/GenBank/DDBJ databases">
        <title>Castanea mollissima Vanexum genome sequencing.</title>
        <authorList>
            <person name="Staton M."/>
        </authorList>
    </citation>
    <scope>NUCLEOTIDE SEQUENCE</scope>
    <source>
        <tissue evidence="15">Leaf</tissue>
    </source>
</reference>
<dbReference type="InterPro" id="IPR005150">
    <property type="entry name" value="Cellulose_synth"/>
</dbReference>
<dbReference type="FunFam" id="3.90.550.10:FF:000112">
    <property type="entry name" value="Cellulose synthase-like protein E1"/>
    <property type="match status" value="1"/>
</dbReference>
<keyword evidence="3" id="KW-0808">Transferase</keyword>
<name>A0A8J4Q671_9ROSI</name>
<protein>
    <recommendedName>
        <fullName evidence="17">Cellulose synthase-like protein E6</fullName>
    </recommendedName>
</protein>
<feature type="active site" evidence="11">
    <location>
        <position position="69"/>
    </location>
</feature>
<feature type="transmembrane region" description="Helical" evidence="14">
    <location>
        <begin position="486"/>
        <end position="516"/>
    </location>
</feature>
<feature type="transmembrane region" description="Helical" evidence="14">
    <location>
        <begin position="571"/>
        <end position="590"/>
    </location>
</feature>
<evidence type="ECO:0000256" key="10">
    <source>
        <dbReference type="ARBA" id="ARBA00060766"/>
    </source>
</evidence>
<keyword evidence="16" id="KW-1185">Reference proteome</keyword>
<keyword evidence="7 14" id="KW-0472">Membrane</keyword>
<comment type="subcellular location">
    <subcellularLocation>
        <location evidence="1">Golgi apparatus membrane</location>
        <topology evidence="1">Multi-pass membrane protein</topology>
    </subcellularLocation>
</comment>
<evidence type="ECO:0000256" key="3">
    <source>
        <dbReference type="ARBA" id="ARBA00022679"/>
    </source>
</evidence>
<keyword evidence="4 14" id="KW-0812">Transmembrane</keyword>
<evidence type="ECO:0000256" key="12">
    <source>
        <dbReference type="PIRSR" id="PIRSR605150-2"/>
    </source>
</evidence>
<evidence type="ECO:0000256" key="14">
    <source>
        <dbReference type="SAM" id="Phobius"/>
    </source>
</evidence>
<comment type="similarity">
    <text evidence="10">Belongs to the glycosyltransferase 2 family. Plant cellulose synthase-like E subfamily.</text>
</comment>
<keyword evidence="8" id="KW-0961">Cell wall biogenesis/degradation</keyword>
<evidence type="ECO:0000256" key="9">
    <source>
        <dbReference type="ARBA" id="ARBA00037405"/>
    </source>
</evidence>
<feature type="transmembrane region" description="Helical" evidence="14">
    <location>
        <begin position="611"/>
        <end position="632"/>
    </location>
</feature>
<keyword evidence="2" id="KW-0328">Glycosyltransferase</keyword>
<evidence type="ECO:0000256" key="2">
    <source>
        <dbReference type="ARBA" id="ARBA00022676"/>
    </source>
</evidence>
<evidence type="ECO:0000313" key="16">
    <source>
        <dbReference type="Proteomes" id="UP000737018"/>
    </source>
</evidence>
<evidence type="ECO:0000256" key="8">
    <source>
        <dbReference type="ARBA" id="ARBA00023316"/>
    </source>
</evidence>
<dbReference type="FunFam" id="3.90.550.10:FF:000138">
    <property type="entry name" value="Cellulose synthase isolog"/>
    <property type="match status" value="1"/>
</dbReference>
<gene>
    <name evidence="15" type="ORF">CMV_029316</name>
</gene>
<evidence type="ECO:0008006" key="17">
    <source>
        <dbReference type="Google" id="ProtNLM"/>
    </source>
</evidence>
<dbReference type="Pfam" id="PF03552">
    <property type="entry name" value="Cellulose_synt"/>
    <property type="match status" value="2"/>
</dbReference>
<dbReference type="EMBL" id="JRKL02012672">
    <property type="protein sequence ID" value="KAF3944192.1"/>
    <property type="molecule type" value="Genomic_DNA"/>
</dbReference>
<dbReference type="Proteomes" id="UP000737018">
    <property type="component" value="Unassembled WGS sequence"/>
</dbReference>
<sequence>MIVRWNPIYRCTFKDRLSHRYEKVLPGIDIFVCTANPLIEPPAMVINTVLSVMAYDYPSEKLSVYLSDDGGSELTFYAMLEAARFSKFWLPFCKKFKVEPRSPEAYFRTAVQPLGEPFKAKEWSTMKKLYEDMKKRIETTTKQGQLSEEIRQEHKGFSEWTFVASQYDHQTILQILIDGRDPKAVDIEGQTLPTLVYLAREKRPQYHHSFKPGAMNALIRVSSRISNGPIILNVDCDMYSNNSQSVRDALCFFMDEEKGREFGFVQFPQAMENLTKNDIYSNSFHVMKMVELPGFDGNGGSSYVGSGCFHRRETLRGKRYNKEHKADWKNWINKLEVRESASVLEGTCNVLASCTYEENTQWGKEMGLKYGCRLDDIITGLAIQCRGWRSIYFNPKRSGFLGVAPTTLLESLIQQKGWCEGGFQIFASSYCPLVNGHKNIPLKLQLSYCPYMLWAANCLPTLYYVTVPSIFLLRGISLFPEISNPWALPFISVIFIHRAYSLGEFVLCGGTLLGWWNDQRMWLFKRMTSYFFAFFNVILKLLGFSQLTFTITTKVADDDVSQRYEQEVMEFSTSSPMFTILATLAMLNAFCFAGGMKRVIVDVQTLVSEPFILQILLCGLLVLINIPVYQGLFIRKDNGRMPTSVTYLSIMCALLVCTIALY</sequence>
<feature type="binding site" evidence="13">
    <location>
        <position position="211"/>
    </location>
    <ligand>
        <name>Mn(2+)</name>
        <dbReference type="ChEBI" id="CHEBI:29035"/>
    </ligand>
</feature>
<feature type="binding site" evidence="12">
    <location>
        <position position="40"/>
    </location>
    <ligand>
        <name>UDP-alpha-D-glucose</name>
        <dbReference type="ChEBI" id="CHEBI:58885"/>
    </ligand>
</feature>
<dbReference type="GO" id="GO:0016760">
    <property type="term" value="F:cellulose synthase (UDP-forming) activity"/>
    <property type="evidence" value="ECO:0007669"/>
    <property type="project" value="InterPro"/>
</dbReference>
<keyword evidence="5 14" id="KW-1133">Transmembrane helix</keyword>
<feature type="active site" evidence="11">
    <location>
        <position position="376"/>
    </location>
</feature>
<feature type="binding site" evidence="13">
    <location>
        <position position="235"/>
    </location>
    <ligand>
        <name>Mn(2+)</name>
        <dbReference type="ChEBI" id="CHEBI:29035"/>
    </ligand>
</feature>
<feature type="binding site" evidence="12">
    <location>
        <position position="69"/>
    </location>
    <ligand>
        <name>UDP-alpha-D-glucose</name>
        <dbReference type="ChEBI" id="CHEBI:58885"/>
    </ligand>
</feature>
<organism evidence="15 16">
    <name type="scientific">Castanea mollissima</name>
    <name type="common">Chinese chestnut</name>
    <dbReference type="NCBI Taxonomy" id="60419"/>
    <lineage>
        <taxon>Eukaryota</taxon>
        <taxon>Viridiplantae</taxon>
        <taxon>Streptophyta</taxon>
        <taxon>Embryophyta</taxon>
        <taxon>Tracheophyta</taxon>
        <taxon>Spermatophyta</taxon>
        <taxon>Magnoliopsida</taxon>
        <taxon>eudicotyledons</taxon>
        <taxon>Gunneridae</taxon>
        <taxon>Pentapetalae</taxon>
        <taxon>rosids</taxon>
        <taxon>fabids</taxon>
        <taxon>Fagales</taxon>
        <taxon>Fagaceae</taxon>
        <taxon>Castanea</taxon>
    </lineage>
</organism>
<comment type="function">
    <text evidence="9">Thought to be a Golgi-localized beta-glycan synthase that polymerize the backbones of noncellulosic polysaccharides (hemicelluloses) of plant cell wall.</text>
</comment>
<dbReference type="OrthoDB" id="72851at2759"/>
<proteinExistence type="inferred from homology"/>
<dbReference type="SUPFAM" id="SSF53448">
    <property type="entry name" value="Nucleotide-diphospho-sugar transferases"/>
    <property type="match status" value="1"/>
</dbReference>
<feature type="transmembrane region" description="Helical" evidence="14">
    <location>
        <begin position="528"/>
        <end position="551"/>
    </location>
</feature>
<evidence type="ECO:0000256" key="7">
    <source>
        <dbReference type="ARBA" id="ARBA00023136"/>
    </source>
</evidence>
<keyword evidence="6" id="KW-0333">Golgi apparatus</keyword>
<feature type="transmembrane region" description="Helical" evidence="14">
    <location>
        <begin position="448"/>
        <end position="466"/>
    </location>
</feature>
<dbReference type="Gene3D" id="3.90.550.10">
    <property type="entry name" value="Spore Coat Polysaccharide Biosynthesis Protein SpsA, Chain A"/>
    <property type="match status" value="2"/>
</dbReference>
<evidence type="ECO:0000313" key="15">
    <source>
        <dbReference type="EMBL" id="KAF3944192.1"/>
    </source>
</evidence>
<dbReference type="AlphaFoldDB" id="A0A8J4Q671"/>
<evidence type="ECO:0000256" key="11">
    <source>
        <dbReference type="PIRSR" id="PIRSR605150-1"/>
    </source>
</evidence>